<dbReference type="RefSeq" id="WP_239264047.1">
    <property type="nucleotide sequence ID" value="NZ_JAKRCV010000024.1"/>
</dbReference>
<protein>
    <submittedName>
        <fullName evidence="5">N-acetylmuramoyl-L-alanine amidase</fullName>
        <ecNumber evidence="5">3.5.1.28</ecNumber>
    </submittedName>
</protein>
<dbReference type="PANTHER" id="PTHR11022:SF41">
    <property type="entry name" value="PEPTIDOGLYCAN-RECOGNITION PROTEIN LC-RELATED"/>
    <property type="match status" value="1"/>
</dbReference>
<feature type="compositionally biased region" description="Polar residues" evidence="2">
    <location>
        <begin position="69"/>
        <end position="79"/>
    </location>
</feature>
<dbReference type="Proteomes" id="UP001521931">
    <property type="component" value="Unassembled WGS sequence"/>
</dbReference>
<dbReference type="EMBL" id="JAKRCV010000024">
    <property type="protein sequence ID" value="MCG7322048.1"/>
    <property type="molecule type" value="Genomic_DNA"/>
</dbReference>
<feature type="region of interest" description="Disordered" evidence="2">
    <location>
        <begin position="69"/>
        <end position="98"/>
    </location>
</feature>
<dbReference type="InterPro" id="IPR036505">
    <property type="entry name" value="Amidase/PGRP_sf"/>
</dbReference>
<dbReference type="InterPro" id="IPR015510">
    <property type="entry name" value="PGRP"/>
</dbReference>
<proteinExistence type="inferred from homology"/>
<dbReference type="GO" id="GO:0008745">
    <property type="term" value="F:N-acetylmuramoyl-L-alanine amidase activity"/>
    <property type="evidence" value="ECO:0007669"/>
    <property type="project" value="UniProtKB-EC"/>
</dbReference>
<dbReference type="InterPro" id="IPR006619">
    <property type="entry name" value="PGRP_domain_met/bac"/>
</dbReference>
<evidence type="ECO:0000313" key="6">
    <source>
        <dbReference type="Proteomes" id="UP001521931"/>
    </source>
</evidence>
<comment type="caution">
    <text evidence="5">The sequence shown here is derived from an EMBL/GenBank/DDBJ whole genome shotgun (WGS) entry which is preliminary data.</text>
</comment>
<feature type="signal peptide" evidence="3">
    <location>
        <begin position="1"/>
        <end position="32"/>
    </location>
</feature>
<reference evidence="5 6" key="1">
    <citation type="submission" date="2022-02" db="EMBL/GenBank/DDBJ databases">
        <title>Uncovering new skin microbiome diversity through culturing and metagenomics.</title>
        <authorList>
            <person name="Conlan S."/>
            <person name="Deming C."/>
            <person name="Nisc Comparative Sequencing Program N."/>
            <person name="Segre J.A."/>
        </authorList>
    </citation>
    <scope>NUCLEOTIDE SEQUENCE [LARGE SCALE GENOMIC DNA]</scope>
    <source>
        <strain evidence="5 6">ACRQZ</strain>
    </source>
</reference>
<evidence type="ECO:0000256" key="2">
    <source>
        <dbReference type="SAM" id="MobiDB-lite"/>
    </source>
</evidence>
<dbReference type="EC" id="3.5.1.28" evidence="5"/>
<gene>
    <name evidence="5" type="ORF">MHL29_09130</name>
</gene>
<feature type="domain" description="Peptidoglycan recognition protein family" evidence="4">
    <location>
        <begin position="227"/>
        <end position="376"/>
    </location>
</feature>
<evidence type="ECO:0000256" key="3">
    <source>
        <dbReference type="SAM" id="SignalP"/>
    </source>
</evidence>
<evidence type="ECO:0000259" key="4">
    <source>
        <dbReference type="SMART" id="SM00701"/>
    </source>
</evidence>
<dbReference type="InterPro" id="IPR002502">
    <property type="entry name" value="Amidase_domain"/>
</dbReference>
<dbReference type="PROSITE" id="PS51318">
    <property type="entry name" value="TAT"/>
    <property type="match status" value="1"/>
</dbReference>
<sequence length="644" mass="67555">MKTSRTTLVKGTTLLSATLGLSFGFVALPSVAVQAPVPAAVPAKNGPITPDVKKHALGDKVRTTVQQAGPETKVVQDSSLPKDAAGKPVATPAKGTVDPTLEAGATTDTVVDLPATGNLVGVTWPGTTTMAAKATVAVRAQTAKGWQEWQELAIDAVKEQTTGKVTKYGTEPIWVDGATRVQVRVAASAKDLLKTASLAAVTSRETAADAQLTPTAVAGAANAAYVPSVISRAGWGANESLRKGCVPSVRETSKVVVVHHTAGQNSYTKAQSASIIRGIYAYDTGGLGWCDVAYNMIVDKYGQKFEGRFGGLSRPVKGAHADAFNNYTFGISILGNYDTTRVPEAGMSALKQGIAMRLSQFYIAPYGNTTLYSEYNGTTSKYPKGSAYYAKNIAAHRESSNTACPGRYLYPRMDELRDGAASLAGWNGTTFASPIYKRYVANGGADTYGPVHVGETSVGVGMQKTVFLGGTRIYNSWAGAKVIGPGIDNAWWRLGGQEAYGVPTTDERAASGGGWFSSFSRGVDIAQTRYGQISAISGSLRGYWYSTGGPSSSYMGLPTAPGARTTGGWSQTFERGMMFARYDGRVLRSEGALLKTYLGSGGPAGQLGMPTSQPVATVSGATQFFDGGAVRWNRTTGVTSISTR</sequence>
<dbReference type="PANTHER" id="PTHR11022">
    <property type="entry name" value="PEPTIDOGLYCAN RECOGNITION PROTEIN"/>
    <property type="match status" value="1"/>
</dbReference>
<dbReference type="InterPro" id="IPR006311">
    <property type="entry name" value="TAT_signal"/>
</dbReference>
<feature type="chain" id="PRO_5045758833" evidence="3">
    <location>
        <begin position="33"/>
        <end position="644"/>
    </location>
</feature>
<evidence type="ECO:0000256" key="1">
    <source>
        <dbReference type="ARBA" id="ARBA00007553"/>
    </source>
</evidence>
<dbReference type="Gene3D" id="3.40.80.10">
    <property type="entry name" value="Peptidoglycan recognition protein-like"/>
    <property type="match status" value="1"/>
</dbReference>
<evidence type="ECO:0000313" key="5">
    <source>
        <dbReference type="EMBL" id="MCG7322048.1"/>
    </source>
</evidence>
<dbReference type="SMART" id="SM00701">
    <property type="entry name" value="PGRP"/>
    <property type="match status" value="1"/>
</dbReference>
<name>A0ABS9Q4P0_9MICO</name>
<organism evidence="5 6">
    <name type="scientific">Arsenicicoccus bolidensis</name>
    <dbReference type="NCBI Taxonomy" id="229480"/>
    <lineage>
        <taxon>Bacteria</taxon>
        <taxon>Bacillati</taxon>
        <taxon>Actinomycetota</taxon>
        <taxon>Actinomycetes</taxon>
        <taxon>Micrococcales</taxon>
        <taxon>Intrasporangiaceae</taxon>
        <taxon>Arsenicicoccus</taxon>
    </lineage>
</organism>
<dbReference type="SUPFAM" id="SSF55846">
    <property type="entry name" value="N-acetylmuramoyl-L-alanine amidase-like"/>
    <property type="match status" value="1"/>
</dbReference>
<keyword evidence="3" id="KW-0732">Signal</keyword>
<keyword evidence="5" id="KW-0378">Hydrolase</keyword>
<keyword evidence="6" id="KW-1185">Reference proteome</keyword>
<accession>A0ABS9Q4P0</accession>
<comment type="similarity">
    <text evidence="1">Belongs to the N-acetylmuramoyl-L-alanine amidase 2 family.</text>
</comment>
<dbReference type="Pfam" id="PF01510">
    <property type="entry name" value="Amidase_2"/>
    <property type="match status" value="1"/>
</dbReference>
<dbReference type="CDD" id="cd06583">
    <property type="entry name" value="PGRP"/>
    <property type="match status" value="1"/>
</dbReference>